<dbReference type="EMBL" id="PTQR01000011">
    <property type="protein sequence ID" value="TKX26748.1"/>
    <property type="molecule type" value="Genomic_DNA"/>
</dbReference>
<evidence type="ECO:0000256" key="1">
    <source>
        <dbReference type="ARBA" id="ARBA00000822"/>
    </source>
</evidence>
<evidence type="ECO:0000256" key="7">
    <source>
        <dbReference type="ARBA" id="ARBA00023326"/>
    </source>
</evidence>
<dbReference type="AlphaFoldDB" id="A0A4U7B5R5"/>
<comment type="caution">
    <text evidence="10">The sequence shown here is derived from an EMBL/GenBank/DDBJ whole genome shotgun (WGS) entry which is preliminary data.</text>
</comment>
<dbReference type="PROSITE" id="PS51910">
    <property type="entry name" value="GH18_2"/>
    <property type="match status" value="1"/>
</dbReference>
<dbReference type="PROSITE" id="PS01095">
    <property type="entry name" value="GH18_1"/>
    <property type="match status" value="1"/>
</dbReference>
<dbReference type="Pfam" id="PF00704">
    <property type="entry name" value="Glyco_hydro_18"/>
    <property type="match status" value="1"/>
</dbReference>
<dbReference type="InterPro" id="IPR017853">
    <property type="entry name" value="GH"/>
</dbReference>
<dbReference type="GO" id="GO:0000272">
    <property type="term" value="P:polysaccharide catabolic process"/>
    <property type="evidence" value="ECO:0007669"/>
    <property type="project" value="UniProtKB-KW"/>
</dbReference>
<dbReference type="InterPro" id="IPR001579">
    <property type="entry name" value="Glyco_hydro_18_chit_AS"/>
</dbReference>
<feature type="domain" description="GH18" evidence="9">
    <location>
        <begin position="279"/>
        <end position="543"/>
    </location>
</feature>
<dbReference type="Gene3D" id="3.20.20.80">
    <property type="entry name" value="Glycosidases"/>
    <property type="match status" value="1"/>
</dbReference>
<evidence type="ECO:0000256" key="3">
    <source>
        <dbReference type="ARBA" id="ARBA00022801"/>
    </source>
</evidence>
<evidence type="ECO:0000259" key="9">
    <source>
        <dbReference type="PROSITE" id="PS51910"/>
    </source>
</evidence>
<dbReference type="PANTHER" id="PTHR11177">
    <property type="entry name" value="CHITINASE"/>
    <property type="match status" value="1"/>
</dbReference>
<dbReference type="InterPro" id="IPR001223">
    <property type="entry name" value="Glyco_hydro18_cat"/>
</dbReference>
<evidence type="ECO:0000313" key="11">
    <source>
        <dbReference type="Proteomes" id="UP000308133"/>
    </source>
</evidence>
<evidence type="ECO:0000256" key="8">
    <source>
        <dbReference type="RuleBase" id="RU000489"/>
    </source>
</evidence>
<dbReference type="PANTHER" id="PTHR11177:SF402">
    <property type="entry name" value="CHITINASE"/>
    <property type="match status" value="1"/>
</dbReference>
<dbReference type="EC" id="3.2.1.14" evidence="2"/>
<sequence>MAEISMPSDVSDAWSLPAISLDTITALSPRGAALRDAVVAANTSTLHHPLIAGLFFVYTTLCRLSWFRDHEVLWPPHKPPAFDQQHWRDLGFDEEVIRILPFLPYVDWYDGQMAPDAAFITYVNTDERTARDIMVSDDSYMHPWTFRFTDGGAEGYHYVYDTRDGTYYTKTAIWNMAECLGEGDESFLTQPGFPTEDIMKVWLENMYRLKYIPNGTLGWIQVEAVATMQQRPIDDKGSVTLPTPDEITAALLDDEKKLQENNWGAHCRLSHRINELRARKNIALTHGWPRSDFREYEYSSAQSTFEARANKLHSEMDDAAPLDLQGSWQAHSAYIEPEKVYISVGGWSAGGKVFSDMCSTAESRAQFIKSALQFIRTYGFDGIDIDWEYPVADDRGGVKADLANFVSLMKELRTVFAQYGVTLTLPSSYWCLKGFDIKGLTPYVDWFNFMSYDIQIAMASAPTGTSFFRRTRSPLVIVPAVDVCPADSFGALLGGQMPLPNTPDISWLEGNGDGFIGKRSVIDDNTTQSDPEYGLTKRANVTGSGGSRHCLGTVQMIPDAYGVFVANVPLFGGLNTFSFDDTRHATAATASQATITQQSTVVTTTCTSTRTGTCDGSRFPQPCHHYSSVDLYNPLNAVITCQVFRSPRQGRLLPARCNRLRASTWRGYTSARYMNPDANSIPPNCQADEWPPLARWQNRGLGNYIRWLPGAQNRDVANVRASMERSLLPRISRSPNQVFGAVDYGYIVVESWVSTIATGVSCFTMSYPNNPNYAESAWEGIYGYPDYSSDTIPADILSKAKPPSKHSFIFDLEQERILADDGNSTSLPTQDELEALKEWPELKEAFDTSLEEYRRVLELGESVQVVAYTPATVTETAVPKNTAMARPVSAPTLNSFRTVSRTARTEPLATGPSST</sequence>
<dbReference type="GO" id="GO:0006032">
    <property type="term" value="P:chitin catabolic process"/>
    <property type="evidence" value="ECO:0007669"/>
    <property type="project" value="UniProtKB-KW"/>
</dbReference>
<protein>
    <recommendedName>
        <fullName evidence="2">chitinase</fullName>
        <ecNumber evidence="2">3.2.1.14</ecNumber>
    </recommendedName>
</protein>
<dbReference type="GO" id="GO:0008061">
    <property type="term" value="F:chitin binding"/>
    <property type="evidence" value="ECO:0007669"/>
    <property type="project" value="InterPro"/>
</dbReference>
<keyword evidence="7" id="KW-0624">Polysaccharide degradation</keyword>
<dbReference type="SMART" id="SM00636">
    <property type="entry name" value="Glyco_18"/>
    <property type="match status" value="1"/>
</dbReference>
<evidence type="ECO:0000256" key="2">
    <source>
        <dbReference type="ARBA" id="ARBA00012729"/>
    </source>
</evidence>
<proteinExistence type="predicted"/>
<keyword evidence="6 8" id="KW-0326">Glycosidase</keyword>
<dbReference type="InterPro" id="IPR011583">
    <property type="entry name" value="Chitinase_II/V-like_cat"/>
</dbReference>
<name>A0A4U7B5R5_9PEZI</name>
<comment type="catalytic activity">
    <reaction evidence="1">
        <text>Random endo-hydrolysis of N-acetyl-beta-D-glucosaminide (1-&gt;4)-beta-linkages in chitin and chitodextrins.</text>
        <dbReference type="EC" id="3.2.1.14"/>
    </reaction>
</comment>
<keyword evidence="5" id="KW-0119">Carbohydrate metabolism</keyword>
<dbReference type="Proteomes" id="UP000308133">
    <property type="component" value="Unassembled WGS sequence"/>
</dbReference>
<evidence type="ECO:0000256" key="5">
    <source>
        <dbReference type="ARBA" id="ARBA00023277"/>
    </source>
</evidence>
<dbReference type="GO" id="GO:0008843">
    <property type="term" value="F:endochitinase activity"/>
    <property type="evidence" value="ECO:0007669"/>
    <property type="project" value="UniProtKB-EC"/>
</dbReference>
<evidence type="ECO:0000313" key="10">
    <source>
        <dbReference type="EMBL" id="TKX26748.1"/>
    </source>
</evidence>
<dbReference type="SUPFAM" id="SSF51445">
    <property type="entry name" value="(Trans)glycosidases"/>
    <property type="match status" value="1"/>
</dbReference>
<evidence type="ECO:0000256" key="6">
    <source>
        <dbReference type="ARBA" id="ARBA00023295"/>
    </source>
</evidence>
<evidence type="ECO:0000256" key="4">
    <source>
        <dbReference type="ARBA" id="ARBA00023024"/>
    </source>
</evidence>
<reference evidence="10 11" key="1">
    <citation type="submission" date="2018-02" db="EMBL/GenBank/DDBJ databases">
        <title>Draft genome sequences of Elsinoe sp., causing black scab on jojoba.</title>
        <authorList>
            <person name="Stodart B."/>
            <person name="Jeffress S."/>
            <person name="Ash G."/>
            <person name="Arun Chinnappa K."/>
        </authorList>
    </citation>
    <scope>NUCLEOTIDE SEQUENCE [LARGE SCALE GENOMIC DNA]</scope>
    <source>
        <strain evidence="10 11">Hillstone_2</strain>
    </source>
</reference>
<dbReference type="InterPro" id="IPR050314">
    <property type="entry name" value="Glycosyl_Hydrlase_18"/>
</dbReference>
<gene>
    <name evidence="10" type="ORF">C1H76_0902</name>
</gene>
<accession>A0A4U7B5R5</accession>
<keyword evidence="4" id="KW-0146">Chitin degradation</keyword>
<organism evidence="10 11">
    <name type="scientific">Elsinoe australis</name>
    <dbReference type="NCBI Taxonomy" id="40998"/>
    <lineage>
        <taxon>Eukaryota</taxon>
        <taxon>Fungi</taxon>
        <taxon>Dikarya</taxon>
        <taxon>Ascomycota</taxon>
        <taxon>Pezizomycotina</taxon>
        <taxon>Dothideomycetes</taxon>
        <taxon>Dothideomycetidae</taxon>
        <taxon>Myriangiales</taxon>
        <taxon>Elsinoaceae</taxon>
        <taxon>Elsinoe</taxon>
    </lineage>
</organism>
<keyword evidence="3 8" id="KW-0378">Hydrolase</keyword>